<sequence length="77" mass="9175">MELHGTNPVYYGRRSDTKSDYEWIVRIDEEGCFVTDPIEDWEKDDDYREEAESNGTLYERLDVDDARSVLALWNRKP</sequence>
<reference evidence="1" key="1">
    <citation type="submission" date="2019-08" db="EMBL/GenBank/DDBJ databases">
        <authorList>
            <person name="Kucharzyk K."/>
            <person name="Murdoch R.W."/>
            <person name="Higgins S."/>
            <person name="Loffler F."/>
        </authorList>
    </citation>
    <scope>NUCLEOTIDE SEQUENCE</scope>
</reference>
<name>A0A645HAI2_9ZZZZ</name>
<dbReference type="EMBL" id="VSSQ01088909">
    <property type="protein sequence ID" value="MPN35372.1"/>
    <property type="molecule type" value="Genomic_DNA"/>
</dbReference>
<dbReference type="AlphaFoldDB" id="A0A645HAI2"/>
<evidence type="ECO:0000313" key="1">
    <source>
        <dbReference type="EMBL" id="MPN35372.1"/>
    </source>
</evidence>
<protein>
    <submittedName>
        <fullName evidence="1">Uncharacterized protein</fullName>
    </submittedName>
</protein>
<proteinExistence type="predicted"/>
<gene>
    <name evidence="1" type="ORF">SDC9_182870</name>
</gene>
<comment type="caution">
    <text evidence="1">The sequence shown here is derived from an EMBL/GenBank/DDBJ whole genome shotgun (WGS) entry which is preliminary data.</text>
</comment>
<organism evidence="1">
    <name type="scientific">bioreactor metagenome</name>
    <dbReference type="NCBI Taxonomy" id="1076179"/>
    <lineage>
        <taxon>unclassified sequences</taxon>
        <taxon>metagenomes</taxon>
        <taxon>ecological metagenomes</taxon>
    </lineage>
</organism>
<accession>A0A645HAI2</accession>